<comment type="caution">
    <text evidence="7">The sequence shown here is derived from an EMBL/GenBank/DDBJ whole genome shotgun (WGS) entry which is preliminary data.</text>
</comment>
<dbReference type="STRING" id="1963862.B4O97_06270"/>
<dbReference type="SMART" id="SM00646">
    <property type="entry name" value="Ami_3"/>
    <property type="match status" value="1"/>
</dbReference>
<evidence type="ECO:0000256" key="3">
    <source>
        <dbReference type="ARBA" id="ARBA00022801"/>
    </source>
</evidence>
<dbReference type="GO" id="GO:0009253">
    <property type="term" value="P:peptidoglycan catabolic process"/>
    <property type="evidence" value="ECO:0007669"/>
    <property type="project" value="InterPro"/>
</dbReference>
<feature type="signal peptide" evidence="5">
    <location>
        <begin position="1"/>
        <end position="33"/>
    </location>
</feature>
<dbReference type="PROSITE" id="PS51781">
    <property type="entry name" value="SH3B"/>
    <property type="match status" value="1"/>
</dbReference>
<evidence type="ECO:0000256" key="5">
    <source>
        <dbReference type="SAM" id="SignalP"/>
    </source>
</evidence>
<gene>
    <name evidence="7" type="ORF">B4O97_06270</name>
</gene>
<dbReference type="Pfam" id="PF08239">
    <property type="entry name" value="SH3_3"/>
    <property type="match status" value="1"/>
</dbReference>
<dbReference type="PANTHER" id="PTHR30404:SF0">
    <property type="entry name" value="N-ACETYLMURAMOYL-L-ALANINE AMIDASE AMIC"/>
    <property type="match status" value="1"/>
</dbReference>
<dbReference type="AlphaFoldDB" id="A0A1Y1RZC9"/>
<keyword evidence="4" id="KW-0961">Cell wall biogenesis/degradation</keyword>
<dbReference type="GO" id="GO:0008745">
    <property type="term" value="F:N-acetylmuramoyl-L-alanine amidase activity"/>
    <property type="evidence" value="ECO:0007669"/>
    <property type="project" value="UniProtKB-EC"/>
</dbReference>
<dbReference type="CDD" id="cd02696">
    <property type="entry name" value="MurNAc-LAA"/>
    <property type="match status" value="1"/>
</dbReference>
<comment type="catalytic activity">
    <reaction evidence="1">
        <text>Hydrolyzes the link between N-acetylmuramoyl residues and L-amino acid residues in certain cell-wall glycopeptides.</text>
        <dbReference type="EC" id="3.5.1.28"/>
    </reaction>
</comment>
<dbReference type="Proteomes" id="UP000192343">
    <property type="component" value="Unassembled WGS sequence"/>
</dbReference>
<name>A0A1Y1RZC9_9SPIO</name>
<keyword evidence="5" id="KW-0732">Signal</keyword>
<dbReference type="Gene3D" id="3.40.630.40">
    <property type="entry name" value="Zn-dependent exopeptidases"/>
    <property type="match status" value="1"/>
</dbReference>
<evidence type="ECO:0000313" key="8">
    <source>
        <dbReference type="Proteomes" id="UP000192343"/>
    </source>
</evidence>
<dbReference type="GO" id="GO:0030288">
    <property type="term" value="C:outer membrane-bounded periplasmic space"/>
    <property type="evidence" value="ECO:0007669"/>
    <property type="project" value="TreeGrafter"/>
</dbReference>
<feature type="domain" description="SH3b" evidence="6">
    <location>
        <begin position="259"/>
        <end position="321"/>
    </location>
</feature>
<organism evidence="7 8">
    <name type="scientific">Marispirochaeta aestuarii</name>
    <dbReference type="NCBI Taxonomy" id="1963862"/>
    <lineage>
        <taxon>Bacteria</taxon>
        <taxon>Pseudomonadati</taxon>
        <taxon>Spirochaetota</taxon>
        <taxon>Spirochaetia</taxon>
        <taxon>Spirochaetales</taxon>
        <taxon>Spirochaetaceae</taxon>
        <taxon>Marispirochaeta</taxon>
    </lineage>
</organism>
<dbReference type="GO" id="GO:0071555">
    <property type="term" value="P:cell wall organization"/>
    <property type="evidence" value="ECO:0007669"/>
    <property type="project" value="UniProtKB-KW"/>
</dbReference>
<evidence type="ECO:0000313" key="7">
    <source>
        <dbReference type="EMBL" id="ORC36192.1"/>
    </source>
</evidence>
<evidence type="ECO:0000256" key="4">
    <source>
        <dbReference type="ARBA" id="ARBA00023316"/>
    </source>
</evidence>
<dbReference type="InterPro" id="IPR050695">
    <property type="entry name" value="N-acetylmuramoyl_amidase_3"/>
</dbReference>
<dbReference type="Gene3D" id="2.30.30.40">
    <property type="entry name" value="SH3 Domains"/>
    <property type="match status" value="1"/>
</dbReference>
<dbReference type="EC" id="3.5.1.28" evidence="2"/>
<dbReference type="Pfam" id="PF01520">
    <property type="entry name" value="Amidase_3"/>
    <property type="match status" value="1"/>
</dbReference>
<proteinExistence type="predicted"/>
<evidence type="ECO:0000256" key="2">
    <source>
        <dbReference type="ARBA" id="ARBA00011901"/>
    </source>
</evidence>
<accession>A0A1Y1RZC9</accession>
<sequence>MMGKHRNYMFILLAAVLLAAGILLLNGSCQSPAASAPEPDSTAAENTVPGVIPLEGPIVVALQPGHWKIDELPPEALRRPRSTGAVHGNVQELDINLAVVEALVPLLEAENWRVIVVPATVPPGLRADVFLSIHADWGTDPARRGWKLAPPWRPSVASSEIAEALKESFRAEESLTEDADGVTVGMRGYFGFSSHRYHHASSPYTPAVLIELGFVTNAVDRELMVTQPEFFAGIIHRGLERHFYTRGRSDVASLVPREYETMAVGSDGAHVRQRPDHSSRLVRRLEAGSYIWPVDDTGDWYLVRLRNPFQVGWVDSRSLVN</sequence>
<dbReference type="InterPro" id="IPR003646">
    <property type="entry name" value="SH3-like_bac-type"/>
</dbReference>
<dbReference type="InterPro" id="IPR002508">
    <property type="entry name" value="MurNAc-LAA_cat"/>
</dbReference>
<evidence type="ECO:0000259" key="6">
    <source>
        <dbReference type="PROSITE" id="PS51781"/>
    </source>
</evidence>
<keyword evidence="8" id="KW-1185">Reference proteome</keyword>
<evidence type="ECO:0000256" key="1">
    <source>
        <dbReference type="ARBA" id="ARBA00001561"/>
    </source>
</evidence>
<dbReference type="SUPFAM" id="SSF53187">
    <property type="entry name" value="Zn-dependent exopeptidases"/>
    <property type="match status" value="1"/>
</dbReference>
<dbReference type="EMBL" id="MWQY01000006">
    <property type="protein sequence ID" value="ORC36192.1"/>
    <property type="molecule type" value="Genomic_DNA"/>
</dbReference>
<feature type="chain" id="PRO_5010993215" description="N-acetylmuramoyl-L-alanine amidase" evidence="5">
    <location>
        <begin position="34"/>
        <end position="321"/>
    </location>
</feature>
<reference evidence="7 8" key="1">
    <citation type="submission" date="2017-03" db="EMBL/GenBank/DDBJ databases">
        <title>Draft Genome sequence of Marispirochaeta sp. strain JC444.</title>
        <authorList>
            <person name="Shivani Y."/>
            <person name="Subhash Y."/>
            <person name="Sasikala C."/>
            <person name="Ramana C."/>
        </authorList>
    </citation>
    <scope>NUCLEOTIDE SEQUENCE [LARGE SCALE GENOMIC DNA]</scope>
    <source>
        <strain evidence="7 8">JC444</strain>
    </source>
</reference>
<keyword evidence="3" id="KW-0378">Hydrolase</keyword>
<dbReference type="PANTHER" id="PTHR30404">
    <property type="entry name" value="N-ACETYLMURAMOYL-L-ALANINE AMIDASE"/>
    <property type="match status" value="1"/>
</dbReference>
<protein>
    <recommendedName>
        <fullName evidence="2">N-acetylmuramoyl-L-alanine amidase</fullName>
        <ecNumber evidence="2">3.5.1.28</ecNumber>
    </recommendedName>
</protein>